<feature type="compositionally biased region" description="Basic residues" evidence="1">
    <location>
        <begin position="94"/>
        <end position="106"/>
    </location>
</feature>
<accession>A0A1I3L7S6</accession>
<dbReference type="STRING" id="1114924.SAMN05216258_109242"/>
<keyword evidence="4" id="KW-1185">Reference proteome</keyword>
<keyword evidence="2" id="KW-0732">Signal</keyword>
<dbReference type="Proteomes" id="UP000199377">
    <property type="component" value="Unassembled WGS sequence"/>
</dbReference>
<proteinExistence type="predicted"/>
<name>A0A1I3L7S6_9RHOB</name>
<organism evidence="3 4">
    <name type="scientific">Albimonas pacifica</name>
    <dbReference type="NCBI Taxonomy" id="1114924"/>
    <lineage>
        <taxon>Bacteria</taxon>
        <taxon>Pseudomonadati</taxon>
        <taxon>Pseudomonadota</taxon>
        <taxon>Alphaproteobacteria</taxon>
        <taxon>Rhodobacterales</taxon>
        <taxon>Paracoccaceae</taxon>
        <taxon>Albimonas</taxon>
    </lineage>
</organism>
<feature type="region of interest" description="Disordered" evidence="1">
    <location>
        <begin position="74"/>
        <end position="106"/>
    </location>
</feature>
<dbReference type="AlphaFoldDB" id="A0A1I3L7S6"/>
<evidence type="ECO:0000256" key="2">
    <source>
        <dbReference type="SAM" id="SignalP"/>
    </source>
</evidence>
<evidence type="ECO:0000256" key="1">
    <source>
        <dbReference type="SAM" id="MobiDB-lite"/>
    </source>
</evidence>
<protein>
    <recommendedName>
        <fullName evidence="5">Secreted protein</fullName>
    </recommendedName>
</protein>
<evidence type="ECO:0008006" key="5">
    <source>
        <dbReference type="Google" id="ProtNLM"/>
    </source>
</evidence>
<feature type="chain" id="PRO_5011727636" description="Secreted protein" evidence="2">
    <location>
        <begin position="28"/>
        <end position="106"/>
    </location>
</feature>
<dbReference type="EMBL" id="FOQH01000009">
    <property type="protein sequence ID" value="SFI80670.1"/>
    <property type="molecule type" value="Genomic_DNA"/>
</dbReference>
<reference evidence="3 4" key="1">
    <citation type="submission" date="2016-10" db="EMBL/GenBank/DDBJ databases">
        <authorList>
            <person name="de Groot N.N."/>
        </authorList>
    </citation>
    <scope>NUCLEOTIDE SEQUENCE [LARGE SCALE GENOMIC DNA]</scope>
    <source>
        <strain evidence="3 4">CGMCC 1.11030</strain>
    </source>
</reference>
<evidence type="ECO:0000313" key="3">
    <source>
        <dbReference type="EMBL" id="SFI80670.1"/>
    </source>
</evidence>
<evidence type="ECO:0000313" key="4">
    <source>
        <dbReference type="Proteomes" id="UP000199377"/>
    </source>
</evidence>
<sequence>MTASVILSKASLSISPLSSSAAATANAGQCEWVAKVMVSVNSASKHSKSRFQSGSGFGSTKIVSFCLFQKGMTGVEGRSPASRRRHFTTGPTLRKSRRQTLCRRAA</sequence>
<gene>
    <name evidence="3" type="ORF">SAMN05216258_109242</name>
</gene>
<feature type="signal peptide" evidence="2">
    <location>
        <begin position="1"/>
        <end position="27"/>
    </location>
</feature>